<dbReference type="EMBL" id="PFFQ01000031">
    <property type="protein sequence ID" value="PIW17017.1"/>
    <property type="molecule type" value="Genomic_DNA"/>
</dbReference>
<dbReference type="PROSITE" id="PS51257">
    <property type="entry name" value="PROKAR_LIPOPROTEIN"/>
    <property type="match status" value="1"/>
</dbReference>
<reference evidence="3 4" key="1">
    <citation type="submission" date="2017-09" db="EMBL/GenBank/DDBJ databases">
        <title>Depth-based differentiation of microbial function through sediment-hosted aquifers and enrichment of novel symbionts in the deep terrestrial subsurface.</title>
        <authorList>
            <person name="Probst A.J."/>
            <person name="Ladd B."/>
            <person name="Jarett J.K."/>
            <person name="Geller-Mcgrath D.E."/>
            <person name="Sieber C.M."/>
            <person name="Emerson J.B."/>
            <person name="Anantharaman K."/>
            <person name="Thomas B.C."/>
            <person name="Malmstrom R."/>
            <person name="Stieglmeier M."/>
            <person name="Klingl A."/>
            <person name="Woyke T."/>
            <person name="Ryan C.M."/>
            <person name="Banfield J.F."/>
        </authorList>
    </citation>
    <scope>NUCLEOTIDE SEQUENCE [LARGE SCALE GENOMIC DNA]</scope>
    <source>
        <strain evidence="3">CG17_big_fil_post_rev_8_21_14_2_50_48_46</strain>
    </source>
</reference>
<evidence type="ECO:0000313" key="3">
    <source>
        <dbReference type="EMBL" id="PIW17017.1"/>
    </source>
</evidence>
<protein>
    <recommendedName>
        <fullName evidence="5">Lipoprotein</fullName>
    </recommendedName>
</protein>
<feature type="chain" id="PRO_5014895712" description="Lipoprotein" evidence="2">
    <location>
        <begin position="20"/>
        <end position="250"/>
    </location>
</feature>
<accession>A0A2M7G500</accession>
<gene>
    <name evidence="3" type="ORF">COW36_10265</name>
</gene>
<sequence length="250" mass="27808">MFKRLASFALLLGFATACAPQVSPLNTLNPAQIQAQSRRTPQTAPNHLFKVQEGFEWVYEVTAAPVMDPYDEKKMQVVLRTEKVIQTNGETILELRFDDPFSNGYTFPALRLTPQGALVQGATYLGAGADYIEGLQVDFMHMPLATGARWEEENWLAKVIGPESITMPAGQFNATRVDVIGTFQQYYTNVGDYWITPGLGIVYARYTIPGWHVEMKLVSTAVRKQATAPQKRAPLAKGQPTRVTSRPVIK</sequence>
<feature type="region of interest" description="Disordered" evidence="1">
    <location>
        <begin position="228"/>
        <end position="250"/>
    </location>
</feature>
<dbReference type="Proteomes" id="UP000231019">
    <property type="component" value="Unassembled WGS sequence"/>
</dbReference>
<feature type="signal peptide" evidence="2">
    <location>
        <begin position="1"/>
        <end position="19"/>
    </location>
</feature>
<evidence type="ECO:0000256" key="1">
    <source>
        <dbReference type="SAM" id="MobiDB-lite"/>
    </source>
</evidence>
<dbReference type="AlphaFoldDB" id="A0A2M7G500"/>
<proteinExistence type="predicted"/>
<evidence type="ECO:0000313" key="4">
    <source>
        <dbReference type="Proteomes" id="UP000231019"/>
    </source>
</evidence>
<organism evidence="3 4">
    <name type="scientific">bacterium (Candidatus Blackallbacteria) CG17_big_fil_post_rev_8_21_14_2_50_48_46</name>
    <dbReference type="NCBI Taxonomy" id="2014261"/>
    <lineage>
        <taxon>Bacteria</taxon>
        <taxon>Candidatus Blackallbacteria</taxon>
    </lineage>
</organism>
<evidence type="ECO:0008006" key="5">
    <source>
        <dbReference type="Google" id="ProtNLM"/>
    </source>
</evidence>
<dbReference type="Gene3D" id="2.40.360.20">
    <property type="match status" value="1"/>
</dbReference>
<keyword evidence="2" id="KW-0732">Signal</keyword>
<evidence type="ECO:0000256" key="2">
    <source>
        <dbReference type="SAM" id="SignalP"/>
    </source>
</evidence>
<comment type="caution">
    <text evidence="3">The sequence shown here is derived from an EMBL/GenBank/DDBJ whole genome shotgun (WGS) entry which is preliminary data.</text>
</comment>
<name>A0A2M7G500_9BACT</name>